<dbReference type="RefSeq" id="XP_049131965.1">
    <property type="nucleotide sequence ID" value="XM_049276008.1"/>
</dbReference>
<keyword evidence="2" id="KW-1185">Reference proteome</keyword>
<protein>
    <submittedName>
        <fullName evidence="1">Uncharacterized protein</fullName>
    </submittedName>
</protein>
<dbReference type="EMBL" id="BQXU01000030">
    <property type="protein sequence ID" value="GKT49615.1"/>
    <property type="molecule type" value="Genomic_DNA"/>
</dbReference>
<name>A0AA37PCF9_9PEZI</name>
<accession>A0AA37PCF9</accession>
<dbReference type="Proteomes" id="UP001055115">
    <property type="component" value="Unassembled WGS sequence"/>
</dbReference>
<dbReference type="AlphaFoldDB" id="A0AA37PCF9"/>
<evidence type="ECO:0000313" key="1">
    <source>
        <dbReference type="EMBL" id="GKT49615.1"/>
    </source>
</evidence>
<proteinExistence type="predicted"/>
<reference evidence="1 2" key="1">
    <citation type="submission" date="2022-03" db="EMBL/GenBank/DDBJ databases">
        <title>Genome data of Colletotrichum spp.</title>
        <authorList>
            <person name="Utami Y.D."/>
            <person name="Hiruma K."/>
        </authorList>
    </citation>
    <scope>NUCLEOTIDE SEQUENCE [LARGE SCALE GENOMIC DNA]</scope>
    <source>
        <strain evidence="1 2">MAFF 239500</strain>
    </source>
</reference>
<organism evidence="1 2">
    <name type="scientific">Colletotrichum spaethianum</name>
    <dbReference type="NCBI Taxonomy" id="700344"/>
    <lineage>
        <taxon>Eukaryota</taxon>
        <taxon>Fungi</taxon>
        <taxon>Dikarya</taxon>
        <taxon>Ascomycota</taxon>
        <taxon>Pezizomycotina</taxon>
        <taxon>Sordariomycetes</taxon>
        <taxon>Hypocreomycetidae</taxon>
        <taxon>Glomerellales</taxon>
        <taxon>Glomerellaceae</taxon>
        <taxon>Colletotrichum</taxon>
        <taxon>Colletotrichum spaethianum species complex</taxon>
    </lineage>
</organism>
<dbReference type="GeneID" id="73330598"/>
<gene>
    <name evidence="1" type="ORF">ColSpa_09796</name>
</gene>
<sequence length="317" mass="33994">MDFGIESSSERTPRIFAVTGFVPDSVGSQQYSEYIGHDTKPIVAVGVAHSSESPRRYISIAAGQSYLALNATQCIVDFTPTLFNVSVGIRGRNITVSPVGEVEDFNPERNLTRTVVRQFELISNDLTSFYESVLGNAFLSSIAAWNMSSSENGTVPEDEATLRGLENAITAMADSMLTAYGAAQLMVGNYSEARQAEVTIGVFVVGEKIYVIAVAVLNALVILAVAIEGLRTKGWQGLPSFDFSNPEWLIAASFRGGVLFKGSSNVISEDSPAARASTKSIFSTYSRVLGSDGKEESIIELVPSGHGNEDVALIVRK</sequence>
<evidence type="ECO:0000313" key="2">
    <source>
        <dbReference type="Proteomes" id="UP001055115"/>
    </source>
</evidence>
<comment type="caution">
    <text evidence="1">The sequence shown here is derived from an EMBL/GenBank/DDBJ whole genome shotgun (WGS) entry which is preliminary data.</text>
</comment>